<evidence type="ECO:0000313" key="3">
    <source>
        <dbReference type="EMBL" id="MCO6048170.1"/>
    </source>
</evidence>
<accession>A0A9X2FFH6</accession>
<evidence type="ECO:0000259" key="2">
    <source>
        <dbReference type="Pfam" id="PF13546"/>
    </source>
</evidence>
<dbReference type="EMBL" id="JAMXLR010000098">
    <property type="protein sequence ID" value="MCO6048170.1"/>
    <property type="molecule type" value="Genomic_DNA"/>
</dbReference>
<proteinExistence type="predicted"/>
<dbReference type="InterPro" id="IPR012337">
    <property type="entry name" value="RNaseH-like_sf"/>
</dbReference>
<feature type="domain" description="Transposase IS701-like DDE" evidence="2">
    <location>
        <begin position="36"/>
        <end position="256"/>
    </location>
</feature>
<keyword evidence="4" id="KW-1185">Reference proteome</keyword>
<dbReference type="InterPro" id="IPR038721">
    <property type="entry name" value="IS701-like_DDE_dom"/>
</dbReference>
<dbReference type="RefSeq" id="WP_252856284.1">
    <property type="nucleotide sequence ID" value="NZ_JAMXLR010000098.1"/>
</dbReference>
<feature type="region of interest" description="Disordered" evidence="1">
    <location>
        <begin position="228"/>
        <end position="250"/>
    </location>
</feature>
<dbReference type="Gene3D" id="3.90.350.10">
    <property type="entry name" value="Transposase Inhibitor Protein From Tn5, Chain A, domain 1"/>
    <property type="match status" value="1"/>
</dbReference>
<comment type="caution">
    <text evidence="3">The sequence shown here is derived from an EMBL/GenBank/DDBJ whole genome shotgun (WGS) entry which is preliminary data.</text>
</comment>
<protein>
    <submittedName>
        <fullName evidence="3">Transposase</fullName>
    </submittedName>
</protein>
<evidence type="ECO:0000256" key="1">
    <source>
        <dbReference type="SAM" id="MobiDB-lite"/>
    </source>
</evidence>
<feature type="non-terminal residue" evidence="3">
    <location>
        <position position="435"/>
    </location>
</feature>
<dbReference type="Pfam" id="PF13546">
    <property type="entry name" value="DDE_5"/>
    <property type="match status" value="1"/>
</dbReference>
<name>A0A9X2FFH6_9BACT</name>
<dbReference type="SUPFAM" id="SSF53098">
    <property type="entry name" value="Ribonuclease H-like"/>
    <property type="match status" value="1"/>
</dbReference>
<dbReference type="Proteomes" id="UP001155241">
    <property type="component" value="Unassembled WGS sequence"/>
</dbReference>
<dbReference type="AlphaFoldDB" id="A0A9X2FFH6"/>
<sequence>MELVPGFVALLQPFAMTMTAPTFDSLTTIMAGWVFASRRTVTRMILAAGETADKHFSSYHRVFSHARWSLDGVGLAVFDLLRPVLGEVVMLGLDDTLARKRGRKMFGCGMHHDPLLSSRSKTITNWGHNWVVLGVIVELPFRPGHYFCLPILFRLYLNKAKAEKHRRGYRKRSQLAVELLQLLCKQRDNVRFHVVADSAYGGKTVLCELPENCDLTSRLVKDARLYDAPPVRQPGTNGRPRKRGERLPTPEEMLAERCRRVELDVYGRTEKARLADCQARMHAAPERPLRVVAVEALAGGRGQEAFYSTCHEATAEAVIAWYASRWSVEVAFHDSKQHLGFEEPQGWSRKAVERTAPLAMLLYSLIVLWFAREGHRAYQPLDCPWYTSKAEPSFADMLATLRRRSMRQKILSLALRGPGTRKVKQLLENTVAMAA</sequence>
<organism evidence="3 4">
    <name type="scientific">Aeoliella straminimaris</name>
    <dbReference type="NCBI Taxonomy" id="2954799"/>
    <lineage>
        <taxon>Bacteria</taxon>
        <taxon>Pseudomonadati</taxon>
        <taxon>Planctomycetota</taxon>
        <taxon>Planctomycetia</taxon>
        <taxon>Pirellulales</taxon>
        <taxon>Lacipirellulaceae</taxon>
        <taxon>Aeoliella</taxon>
    </lineage>
</organism>
<gene>
    <name evidence="3" type="ORF">NG895_30105</name>
</gene>
<reference evidence="3" key="1">
    <citation type="submission" date="2022-06" db="EMBL/GenBank/DDBJ databases">
        <title>Aeoliella straminimaris, a novel planctomycete from sediments.</title>
        <authorList>
            <person name="Vitorino I.R."/>
            <person name="Lage O.M."/>
        </authorList>
    </citation>
    <scope>NUCLEOTIDE SEQUENCE</scope>
    <source>
        <strain evidence="3">ICT_H6.2</strain>
    </source>
</reference>
<evidence type="ECO:0000313" key="4">
    <source>
        <dbReference type="Proteomes" id="UP001155241"/>
    </source>
</evidence>